<dbReference type="AlphaFoldDB" id="A0A248LKB3"/>
<evidence type="ECO:0000256" key="7">
    <source>
        <dbReference type="ARBA" id="ARBA00023237"/>
    </source>
</evidence>
<protein>
    <submittedName>
        <fullName evidence="9">FadL</fullName>
    </submittedName>
</protein>
<dbReference type="PANTHER" id="PTHR35093:SF3">
    <property type="entry name" value="LONG-CHAIN FATTY ACID TRANSPORT PROTEIN"/>
    <property type="match status" value="1"/>
</dbReference>
<keyword evidence="6" id="KW-0472">Membrane</keyword>
<gene>
    <name evidence="9" type="primary">fadL</name>
    <name evidence="9" type="ORF">LHGZ1_2389</name>
</gene>
<feature type="chain" id="PRO_5012083378" evidence="8">
    <location>
        <begin position="26"/>
        <end position="408"/>
    </location>
</feature>
<keyword evidence="5 8" id="KW-0732">Signal</keyword>
<reference evidence="10" key="1">
    <citation type="submission" date="2017-06" db="EMBL/GenBank/DDBJ databases">
        <title>Whole genome sequence of Laribacter hongkongensis LHGZ1.</title>
        <authorList>
            <person name="Chen D."/>
            <person name="Wu H."/>
            <person name="Chen J."/>
        </authorList>
    </citation>
    <scope>NUCLEOTIDE SEQUENCE [LARGE SCALE GENOMIC DNA]</scope>
    <source>
        <strain evidence="10">LHGZ1</strain>
    </source>
</reference>
<proteinExistence type="inferred from homology"/>
<evidence type="ECO:0000256" key="1">
    <source>
        <dbReference type="ARBA" id="ARBA00004571"/>
    </source>
</evidence>
<evidence type="ECO:0000313" key="9">
    <source>
        <dbReference type="EMBL" id="ASJ25220.1"/>
    </source>
</evidence>
<keyword evidence="7" id="KW-0998">Cell outer membrane</keyword>
<dbReference type="PANTHER" id="PTHR35093">
    <property type="entry name" value="OUTER MEMBRANE PROTEIN NMB0088-RELATED"/>
    <property type="match status" value="1"/>
</dbReference>
<evidence type="ECO:0000256" key="8">
    <source>
        <dbReference type="SAM" id="SignalP"/>
    </source>
</evidence>
<evidence type="ECO:0000256" key="2">
    <source>
        <dbReference type="ARBA" id="ARBA00008163"/>
    </source>
</evidence>
<dbReference type="Pfam" id="PF03349">
    <property type="entry name" value="Toluene_X"/>
    <property type="match status" value="1"/>
</dbReference>
<keyword evidence="3" id="KW-1134">Transmembrane beta strand</keyword>
<evidence type="ECO:0000256" key="5">
    <source>
        <dbReference type="ARBA" id="ARBA00022729"/>
    </source>
</evidence>
<evidence type="ECO:0000256" key="4">
    <source>
        <dbReference type="ARBA" id="ARBA00022692"/>
    </source>
</evidence>
<dbReference type="OrthoDB" id="19849at2"/>
<dbReference type="GO" id="GO:0015483">
    <property type="term" value="F:long-chain fatty acid transporting porin activity"/>
    <property type="evidence" value="ECO:0007669"/>
    <property type="project" value="TreeGrafter"/>
</dbReference>
<dbReference type="Gene3D" id="2.40.160.60">
    <property type="entry name" value="Outer membrane protein transport protein (OMPP1/FadL/TodX)"/>
    <property type="match status" value="1"/>
</dbReference>
<evidence type="ECO:0000313" key="10">
    <source>
        <dbReference type="Proteomes" id="UP000197424"/>
    </source>
</evidence>
<dbReference type="EMBL" id="CP022115">
    <property type="protein sequence ID" value="ASJ25220.1"/>
    <property type="molecule type" value="Genomic_DNA"/>
</dbReference>
<evidence type="ECO:0000256" key="3">
    <source>
        <dbReference type="ARBA" id="ARBA00022452"/>
    </source>
</evidence>
<dbReference type="Proteomes" id="UP000197424">
    <property type="component" value="Chromosome"/>
</dbReference>
<evidence type="ECO:0000256" key="6">
    <source>
        <dbReference type="ARBA" id="ARBA00023136"/>
    </source>
</evidence>
<comment type="subcellular location">
    <subcellularLocation>
        <location evidence="1">Cell outer membrane</location>
        <topology evidence="1">Multi-pass membrane protein</topology>
    </subcellularLocation>
</comment>
<keyword evidence="4" id="KW-0812">Transmembrane</keyword>
<feature type="signal peptide" evidence="8">
    <location>
        <begin position="1"/>
        <end position="25"/>
    </location>
</feature>
<name>A0A248LKB3_9NEIS</name>
<organism evidence="9 10">
    <name type="scientific">Laribacter hongkongensis</name>
    <dbReference type="NCBI Taxonomy" id="168471"/>
    <lineage>
        <taxon>Bacteria</taxon>
        <taxon>Pseudomonadati</taxon>
        <taxon>Pseudomonadota</taxon>
        <taxon>Betaproteobacteria</taxon>
        <taxon>Neisseriales</taxon>
        <taxon>Aquaspirillaceae</taxon>
        <taxon>Laribacter</taxon>
    </lineage>
</organism>
<sequence>MEQSLLFSRLTLALACAGITSTAAAAGFQLSEQSVTSLGRAHAGAGIMGDDLSAAFYNPAGMLLNKGTSVQAGIVAASVRPEYEGSSTNPILGTRSGTASGNVLEWIPNGFMVHEISPDLRLGLSMTAPFGLATDYDDNWIGNQAGISSSIKTVDINPSIGWQATPWLALGAGVSAQYANASLKQGIPGVQLGEVKAKGWAWGYNLGAMVSLSDSTRLGLAYRSKIDHKTDGFLDYTGRHPSISGGHTHESAKADVTVPEYITLSAMHEINPQWTVSGIVRWTNWSRLKSIDVVSQSDKLSLENNWGDSWYYGVGADYRHNDQWTFRGGLAYETTPVKSAEYRNPLIPDSDRGWVSLGASWKVNKQSQLDFSYSHLFAMGDSKTTYKGLNGEFSVVADLIGVQYQYQF</sequence>
<dbReference type="GO" id="GO:0009279">
    <property type="term" value="C:cell outer membrane"/>
    <property type="evidence" value="ECO:0007669"/>
    <property type="project" value="UniProtKB-SubCell"/>
</dbReference>
<comment type="similarity">
    <text evidence="2">Belongs to the OmpP1/FadL family.</text>
</comment>
<dbReference type="SUPFAM" id="SSF56935">
    <property type="entry name" value="Porins"/>
    <property type="match status" value="1"/>
</dbReference>
<dbReference type="InterPro" id="IPR005017">
    <property type="entry name" value="OMPP1/FadL/TodX"/>
</dbReference>
<accession>A0A248LKB3</accession>